<protein>
    <submittedName>
        <fullName evidence="2">Uncharacterized protein</fullName>
    </submittedName>
</protein>
<feature type="compositionally biased region" description="Basic and acidic residues" evidence="1">
    <location>
        <begin position="57"/>
        <end position="70"/>
    </location>
</feature>
<reference evidence="2 3" key="1">
    <citation type="submission" date="2020-07" db="EMBL/GenBank/DDBJ databases">
        <title>MOT database genomes.</title>
        <authorList>
            <person name="Joseph S."/>
            <person name="Aduse-Opoku J."/>
            <person name="Hashim A."/>
            <person name="Wade W."/>
            <person name="Curtis M."/>
        </authorList>
    </citation>
    <scope>NUCLEOTIDE SEQUENCE [LARGE SCALE GENOMIC DNA]</scope>
    <source>
        <strain evidence="2 3">DSM 100099</strain>
    </source>
</reference>
<organism evidence="2 3">
    <name type="scientific">Sanguibacter inulinus</name>
    <dbReference type="NCBI Taxonomy" id="60922"/>
    <lineage>
        <taxon>Bacteria</taxon>
        <taxon>Bacillati</taxon>
        <taxon>Actinomycetota</taxon>
        <taxon>Actinomycetes</taxon>
        <taxon>Micrococcales</taxon>
        <taxon>Sanguibacteraceae</taxon>
        <taxon>Sanguibacter</taxon>
    </lineage>
</organism>
<name>A0A853ETY1_9MICO</name>
<evidence type="ECO:0000313" key="2">
    <source>
        <dbReference type="EMBL" id="NYS93162.1"/>
    </source>
</evidence>
<accession>A0A853ETY1</accession>
<dbReference type="AlphaFoldDB" id="A0A853ETY1"/>
<evidence type="ECO:0000256" key="1">
    <source>
        <dbReference type="SAM" id="MobiDB-lite"/>
    </source>
</evidence>
<comment type="caution">
    <text evidence="2">The sequence shown here is derived from an EMBL/GenBank/DDBJ whole genome shotgun (WGS) entry which is preliminary data.</text>
</comment>
<dbReference type="EMBL" id="JACBYE010000010">
    <property type="protein sequence ID" value="NYS93162.1"/>
    <property type="molecule type" value="Genomic_DNA"/>
</dbReference>
<gene>
    <name evidence="2" type="ORF">HZZ10_06420</name>
</gene>
<proteinExistence type="predicted"/>
<feature type="region of interest" description="Disordered" evidence="1">
    <location>
        <begin position="57"/>
        <end position="79"/>
    </location>
</feature>
<dbReference type="Proteomes" id="UP000561011">
    <property type="component" value="Unassembled WGS sequence"/>
</dbReference>
<keyword evidence="3" id="KW-1185">Reference proteome</keyword>
<dbReference type="RefSeq" id="WP_179912879.1">
    <property type="nucleotide sequence ID" value="NZ_JACBYE010000010.1"/>
</dbReference>
<evidence type="ECO:0000313" key="3">
    <source>
        <dbReference type="Proteomes" id="UP000561011"/>
    </source>
</evidence>
<sequence>MRCDQCDRKITGPPVKTATRTLCRSCGDTLDGLTAGVLSGADVGGAVATAGWYSSLRERRREKQEQRRMSGEAPGGTGS</sequence>